<feature type="domain" description="Rhodopsin" evidence="8">
    <location>
        <begin position="34"/>
        <end position="266"/>
    </location>
</feature>
<evidence type="ECO:0000256" key="7">
    <source>
        <dbReference type="SAM" id="Phobius"/>
    </source>
</evidence>
<dbReference type="AlphaFoldDB" id="A0A8T9B6B5"/>
<evidence type="ECO:0000256" key="5">
    <source>
        <dbReference type="ARBA" id="ARBA00038359"/>
    </source>
</evidence>
<dbReference type="InterPro" id="IPR052337">
    <property type="entry name" value="SAT4-like"/>
</dbReference>
<dbReference type="PANTHER" id="PTHR33048">
    <property type="entry name" value="PTH11-LIKE INTEGRAL MEMBRANE PROTEIN (AFU_ORTHOLOGUE AFUA_5G11245)"/>
    <property type="match status" value="1"/>
</dbReference>
<keyword evidence="4 7" id="KW-0472">Membrane</keyword>
<feature type="transmembrane region" description="Helical" evidence="7">
    <location>
        <begin position="236"/>
        <end position="261"/>
    </location>
</feature>
<evidence type="ECO:0000313" key="9">
    <source>
        <dbReference type="EMBL" id="TVY14099.1"/>
    </source>
</evidence>
<dbReference type="OrthoDB" id="5429740at2759"/>
<organism evidence="9 10">
    <name type="scientific">Lachnellula arida</name>
    <dbReference type="NCBI Taxonomy" id="1316785"/>
    <lineage>
        <taxon>Eukaryota</taxon>
        <taxon>Fungi</taxon>
        <taxon>Dikarya</taxon>
        <taxon>Ascomycota</taxon>
        <taxon>Pezizomycotina</taxon>
        <taxon>Leotiomycetes</taxon>
        <taxon>Helotiales</taxon>
        <taxon>Lachnaceae</taxon>
        <taxon>Lachnellula</taxon>
    </lineage>
</organism>
<feature type="transmembrane region" description="Helical" evidence="7">
    <location>
        <begin position="204"/>
        <end position="224"/>
    </location>
</feature>
<evidence type="ECO:0000259" key="8">
    <source>
        <dbReference type="Pfam" id="PF20684"/>
    </source>
</evidence>
<evidence type="ECO:0000256" key="6">
    <source>
        <dbReference type="SAM" id="MobiDB-lite"/>
    </source>
</evidence>
<reference evidence="9 10" key="1">
    <citation type="submission" date="2018-05" db="EMBL/GenBank/DDBJ databases">
        <title>Whole genome sequencing for identification of molecular markers to develop diagnostic detection tools for the regulated plant pathogen Lachnellula willkommii.</title>
        <authorList>
            <person name="Giroux E."/>
            <person name="Bilodeau G."/>
        </authorList>
    </citation>
    <scope>NUCLEOTIDE SEQUENCE [LARGE SCALE GENOMIC DNA]</scope>
    <source>
        <strain evidence="9 10">CBS 203.66</strain>
    </source>
</reference>
<evidence type="ECO:0000256" key="2">
    <source>
        <dbReference type="ARBA" id="ARBA00022692"/>
    </source>
</evidence>
<comment type="caution">
    <text evidence="9">The sequence shown here is derived from an EMBL/GenBank/DDBJ whole genome shotgun (WGS) entry which is preliminary data.</text>
</comment>
<comment type="subcellular location">
    <subcellularLocation>
        <location evidence="1">Membrane</location>
        <topology evidence="1">Multi-pass membrane protein</topology>
    </subcellularLocation>
</comment>
<keyword evidence="3 7" id="KW-1133">Transmembrane helix</keyword>
<dbReference type="InterPro" id="IPR049326">
    <property type="entry name" value="Rhodopsin_dom_fungi"/>
</dbReference>
<feature type="region of interest" description="Disordered" evidence="6">
    <location>
        <begin position="338"/>
        <end position="367"/>
    </location>
</feature>
<dbReference type="GO" id="GO:0016020">
    <property type="term" value="C:membrane"/>
    <property type="evidence" value="ECO:0007669"/>
    <property type="project" value="UniProtKB-SubCell"/>
</dbReference>
<dbReference type="Proteomes" id="UP000469559">
    <property type="component" value="Unassembled WGS sequence"/>
</dbReference>
<evidence type="ECO:0000256" key="1">
    <source>
        <dbReference type="ARBA" id="ARBA00004141"/>
    </source>
</evidence>
<feature type="transmembrane region" description="Helical" evidence="7">
    <location>
        <begin position="12"/>
        <end position="38"/>
    </location>
</feature>
<keyword evidence="2 7" id="KW-0812">Transmembrane</keyword>
<dbReference type="PROSITE" id="PS51257">
    <property type="entry name" value="PROKAR_LIPOPROTEIN"/>
    <property type="match status" value="1"/>
</dbReference>
<feature type="transmembrane region" description="Helical" evidence="7">
    <location>
        <begin position="170"/>
        <end position="192"/>
    </location>
</feature>
<evidence type="ECO:0000313" key="10">
    <source>
        <dbReference type="Proteomes" id="UP000469559"/>
    </source>
</evidence>
<sequence>MDIPKPDGPDHSIALGMLVSCWILYGAATITILLRVIAKLSIKQQLGVDDALMTLALLLGIANFSLDTAAVQYGLGYSIEITYRGNCLHLAGILSPMFGRLSFMIYLLNIIVTSKPTKWFIYSLAAQHIIINVVTIILILAQCPHFATLWDPIGTPGRCWNPSVQADFGYFQGATNTLTDIVLTAMPISIIWNLQLAKKLKIALSVLLGLSSFAMIASIIRTMLTARIADRDDFTYNVIVFIIWCTVENCTVIITSSIPTLRPLFVRPKRNTSSYEMQNDYSAGSRASKVLDPRSKIRSQVISRGYATMESSEDDIMPFPSPPKGAILKETRYEVSHGFESDGKDDKKDVFSSNRVEVSSAGRCYRA</sequence>
<feature type="transmembrane region" description="Helical" evidence="7">
    <location>
        <begin position="50"/>
        <end position="73"/>
    </location>
</feature>
<feature type="compositionally biased region" description="Basic and acidic residues" evidence="6">
    <location>
        <begin position="338"/>
        <end position="350"/>
    </location>
</feature>
<feature type="transmembrane region" description="Helical" evidence="7">
    <location>
        <begin position="119"/>
        <end position="141"/>
    </location>
</feature>
<dbReference type="Pfam" id="PF20684">
    <property type="entry name" value="Fung_rhodopsin"/>
    <property type="match status" value="1"/>
</dbReference>
<evidence type="ECO:0000256" key="3">
    <source>
        <dbReference type="ARBA" id="ARBA00022989"/>
    </source>
</evidence>
<gene>
    <name evidence="9" type="ORF">LARI1_G007616</name>
</gene>
<comment type="similarity">
    <text evidence="5">Belongs to the SAT4 family.</text>
</comment>
<protein>
    <recommendedName>
        <fullName evidence="8">Rhodopsin domain-containing protein</fullName>
    </recommendedName>
</protein>
<dbReference type="PANTHER" id="PTHR33048:SF47">
    <property type="entry name" value="INTEGRAL MEMBRANE PROTEIN-RELATED"/>
    <property type="match status" value="1"/>
</dbReference>
<accession>A0A8T9B6B5</accession>
<dbReference type="EMBL" id="QGMF01000768">
    <property type="protein sequence ID" value="TVY14099.1"/>
    <property type="molecule type" value="Genomic_DNA"/>
</dbReference>
<proteinExistence type="inferred from homology"/>
<keyword evidence="10" id="KW-1185">Reference proteome</keyword>
<feature type="transmembrane region" description="Helical" evidence="7">
    <location>
        <begin position="93"/>
        <end position="112"/>
    </location>
</feature>
<name>A0A8T9B6B5_9HELO</name>
<evidence type="ECO:0000256" key="4">
    <source>
        <dbReference type="ARBA" id="ARBA00023136"/>
    </source>
</evidence>